<reference evidence="5" key="1">
    <citation type="journal article" date="2019" name="Int. J. Syst. Evol. Microbiol.">
        <title>The Global Catalogue of Microorganisms (GCM) 10K type strain sequencing project: providing services to taxonomists for standard genome sequencing and annotation.</title>
        <authorList>
            <consortium name="The Broad Institute Genomics Platform"/>
            <consortium name="The Broad Institute Genome Sequencing Center for Infectious Disease"/>
            <person name="Wu L."/>
            <person name="Ma J."/>
        </authorList>
    </citation>
    <scope>NUCLEOTIDE SEQUENCE [LARGE SCALE GENOMIC DNA]</scope>
    <source>
        <strain evidence="5">CGMCC 1.12286</strain>
    </source>
</reference>
<dbReference type="InterPro" id="IPR012851">
    <property type="entry name" value="Spore_coat_CotF-like"/>
</dbReference>
<dbReference type="PANTHER" id="PTHR39183:SF1">
    <property type="entry name" value="SPORE COAT PROTEIN F-LIKE PROTEIN YHCQ"/>
    <property type="match status" value="1"/>
</dbReference>
<evidence type="ECO:0000313" key="5">
    <source>
        <dbReference type="Proteomes" id="UP001597079"/>
    </source>
</evidence>
<comment type="subcellular location">
    <subcellularLocation>
        <location evidence="2">Spore coat</location>
    </subcellularLocation>
</comment>
<evidence type="ECO:0000256" key="1">
    <source>
        <dbReference type="ARBA" id="ARBA00022969"/>
    </source>
</evidence>
<dbReference type="PANTHER" id="PTHR39183">
    <property type="entry name" value="SPORE COAT PROTEIN F-LIKE PROTEIN YHCQ"/>
    <property type="match status" value="1"/>
</dbReference>
<comment type="similarity">
    <text evidence="3">Belongs to the CotF family.</text>
</comment>
<keyword evidence="1" id="KW-0749">Sporulation</keyword>
<dbReference type="RefSeq" id="WP_377941191.1">
    <property type="nucleotide sequence ID" value="NZ_JBHUCX010000013.1"/>
</dbReference>
<keyword evidence="5" id="KW-1185">Reference proteome</keyword>
<dbReference type="EMBL" id="JBHUCX010000013">
    <property type="protein sequence ID" value="MFD1673704.1"/>
    <property type="molecule type" value="Genomic_DNA"/>
</dbReference>
<keyword evidence="4" id="KW-0167">Capsid protein</keyword>
<dbReference type="Gene3D" id="1.20.1260.10">
    <property type="match status" value="1"/>
</dbReference>
<comment type="caution">
    <text evidence="4">The sequence shown here is derived from an EMBL/GenBank/DDBJ whole genome shotgun (WGS) entry which is preliminary data.</text>
</comment>
<sequence length="97" mass="10889">MNPIIENIIGVSDMTDQIVASDLLISSKTGVFNYSVAITETASPEIRAVLRKHLEDAIDIHEQVSNYMMEQGWYLAYEPEAQIQLDLQNAQTALNIH</sequence>
<dbReference type="Proteomes" id="UP001597079">
    <property type="component" value="Unassembled WGS sequence"/>
</dbReference>
<evidence type="ECO:0000256" key="3">
    <source>
        <dbReference type="ARBA" id="ARBA00024344"/>
    </source>
</evidence>
<organism evidence="4 5">
    <name type="scientific">Alicyclobacillus fodiniaquatilis</name>
    <dbReference type="NCBI Taxonomy" id="1661150"/>
    <lineage>
        <taxon>Bacteria</taxon>
        <taxon>Bacillati</taxon>
        <taxon>Bacillota</taxon>
        <taxon>Bacilli</taxon>
        <taxon>Bacillales</taxon>
        <taxon>Alicyclobacillaceae</taxon>
        <taxon>Alicyclobacillus</taxon>
    </lineage>
</organism>
<name>A0ABW4JDC8_9BACL</name>
<evidence type="ECO:0000313" key="4">
    <source>
        <dbReference type="EMBL" id="MFD1673704.1"/>
    </source>
</evidence>
<proteinExistence type="inferred from homology"/>
<keyword evidence="4" id="KW-0946">Virion</keyword>
<evidence type="ECO:0000256" key="2">
    <source>
        <dbReference type="ARBA" id="ARBA00024325"/>
    </source>
</evidence>
<dbReference type="Pfam" id="PF07875">
    <property type="entry name" value="Coat_F"/>
    <property type="match status" value="1"/>
</dbReference>
<dbReference type="InterPro" id="IPR012347">
    <property type="entry name" value="Ferritin-like"/>
</dbReference>
<gene>
    <name evidence="4" type="ORF">ACFSB2_03145</name>
</gene>
<accession>A0ABW4JDC8</accession>
<protein>
    <submittedName>
        <fullName evidence="4">Spore coat protein</fullName>
    </submittedName>
</protein>